<evidence type="ECO:0000256" key="2">
    <source>
        <dbReference type="ARBA" id="ARBA00022490"/>
    </source>
</evidence>
<dbReference type="GO" id="GO:0072686">
    <property type="term" value="C:mitotic spindle"/>
    <property type="evidence" value="ECO:0007669"/>
    <property type="project" value="TreeGrafter"/>
</dbReference>
<dbReference type="SMART" id="SM00129">
    <property type="entry name" value="KISc"/>
    <property type="match status" value="1"/>
</dbReference>
<keyword evidence="8 10" id="KW-0505">Motor protein</keyword>
<evidence type="ECO:0000313" key="14">
    <source>
        <dbReference type="EMBL" id="RTG86779.1"/>
    </source>
</evidence>
<evidence type="ECO:0000256" key="12">
    <source>
        <dbReference type="SAM" id="MobiDB-lite"/>
    </source>
</evidence>
<proteinExistence type="inferred from homology"/>
<dbReference type="STRING" id="6184.A0A430QGH4"/>
<accession>A0A430QGH4</accession>
<feature type="domain" description="Kinesin motor" evidence="13">
    <location>
        <begin position="193"/>
        <end position="363"/>
    </location>
</feature>
<feature type="compositionally biased region" description="Pro residues" evidence="12">
    <location>
        <begin position="1017"/>
        <end position="1026"/>
    </location>
</feature>
<dbReference type="Proteomes" id="UP000290809">
    <property type="component" value="Unassembled WGS sequence"/>
</dbReference>
<dbReference type="InterPro" id="IPR027417">
    <property type="entry name" value="P-loop_NTPase"/>
</dbReference>
<comment type="subcellular location">
    <subcellularLocation>
        <location evidence="1">Cytoplasm</location>
        <location evidence="1">Cytoskeleton</location>
        <location evidence="1">Spindle</location>
    </subcellularLocation>
</comment>
<feature type="coiled-coil region" evidence="11">
    <location>
        <begin position="601"/>
        <end position="649"/>
    </location>
</feature>
<feature type="domain" description="Kinesin motor" evidence="13">
    <location>
        <begin position="98"/>
        <end position="192"/>
    </location>
</feature>
<keyword evidence="15" id="KW-1185">Reference proteome</keyword>
<dbReference type="PANTHER" id="PTHR47970:SF29">
    <property type="entry name" value="KINESIN FAMILY MEMBER 20B"/>
    <property type="match status" value="1"/>
</dbReference>
<comment type="caution">
    <text evidence="14">The sequence shown here is derived from an EMBL/GenBank/DDBJ whole genome shotgun (WGS) entry which is preliminary data.</text>
</comment>
<evidence type="ECO:0000256" key="8">
    <source>
        <dbReference type="ARBA" id="ARBA00023175"/>
    </source>
</evidence>
<keyword evidence="6 10" id="KW-0067">ATP-binding</keyword>
<keyword evidence="5 10" id="KW-0547">Nucleotide-binding</keyword>
<evidence type="ECO:0000256" key="10">
    <source>
        <dbReference type="PROSITE-ProRule" id="PRU00283"/>
    </source>
</evidence>
<dbReference type="PANTHER" id="PTHR47970">
    <property type="entry name" value="KINESIN-LIKE PROTEIN KIF11"/>
    <property type="match status" value="1"/>
</dbReference>
<evidence type="ECO:0000259" key="13">
    <source>
        <dbReference type="PROSITE" id="PS50067"/>
    </source>
</evidence>
<dbReference type="InterPro" id="IPR036961">
    <property type="entry name" value="Kinesin_motor_dom_sf"/>
</dbReference>
<dbReference type="AlphaFoldDB" id="A0A430QGH4"/>
<sequence>MGFNLLQGVRTTSTNPVDKNHLEIPEFHRDTCLKGQHKSCEIPFSSLRPDIGVCYDLGLLKGLDDRASVLSFICPRVPSVGMVEGFRLSSINCNLLADFESCTRDAQLQTVLSCPDKCTVIACPPEIDGPKHSFRNLQKSANKFTFNEVFRQSDTQGKVFEVVAADKIRAFIEGLNGLIFAYGTTSSGKTYTLQGVKWYPVSSAEEALRLLAVGRHCQKVASTRLNQASSRSHSILCVKAVRVVDKNNPNFARVSTLMFCDLAGSERSVKAATGGQTLRIREAGNINSSLLTLGRCIECLRYNQVHPDNPKLVPYRDSKLTRLFQGFFTGQGRACMIVNASPNPELFDETLHALRFAALARQVIVEVNPVPETSVLHPNKVKCKQRVQDIKQIKSSNQPIVKKIVGSDSVLEPQSTRWSEDDFDKKALSLDEVSGEVSSPVDLDYLSSSQAMTPSNNDGTELVLDHFNKEELITMVKDLSEQLFESKGQLVEQEARLRAEMCDNMNQQIIDFENKFEALLKSRENYLYEESNVRMRNIVQSVNQRQTHLTNNSKRLCPNDSDASSSDEDISQIDNSLQENIVKIKQPLGVCDNCSAQTIKIAQLLQTIKQSENQIAELQGDLADQKDIIENLMRELDRIRVENRRLDFTVAQQNQHVVSSSDSLKTDDLDDSCITINLPKITAFANDHVTNKMNPHSFYESPESKVTIQGNVNQSSNNETPSTIVKCPNKLLPGEKQPFPDCTIQHSVAPEKKHQTNDEVKCIYIKNEYITNDVRESRISEGLLSFLEHESSFQHQEIVEQLRRQIYEIEEKFALKHDALVKSETAFHELKSQYEDLSQRLISQANELHQSNLKLTRMKQLHNEELKICNDDAQKRIDQIKTDLNVALEQNNALLARVPNTDMNVQTSIIVEPSIHTDSISMQTSLYEMNELSMQVSSLSLGVSIGIQTEEHNEVDVSKSVYTVNASIPHRDEELNENNSTYISENSTNQVKRNLRNASRLRLKQNGGRLTQRLGPPKLPNLPSPIPSSVCLSDSELELSITLHEEEVAKENINNTNDEETDENDDEDDVHSCKSEPQNTNRRPVRHKQVIKTLEKVSTKEQKRQTRSTTHRRLPPLAESTQLLPDSFFQEQLDEALESVDIELKKTEQRNLRQLHSRQATRKRR</sequence>
<evidence type="ECO:0000256" key="7">
    <source>
        <dbReference type="ARBA" id="ARBA00023054"/>
    </source>
</evidence>
<dbReference type="PROSITE" id="PS50067">
    <property type="entry name" value="KINESIN_MOTOR_2"/>
    <property type="match status" value="2"/>
</dbReference>
<dbReference type="GO" id="GO:0090307">
    <property type="term" value="P:mitotic spindle assembly"/>
    <property type="evidence" value="ECO:0007669"/>
    <property type="project" value="TreeGrafter"/>
</dbReference>
<dbReference type="GO" id="GO:0005524">
    <property type="term" value="F:ATP binding"/>
    <property type="evidence" value="ECO:0007669"/>
    <property type="project" value="UniProtKB-UniRule"/>
</dbReference>
<dbReference type="Gene3D" id="3.40.850.10">
    <property type="entry name" value="Kinesin motor domain"/>
    <property type="match status" value="2"/>
</dbReference>
<dbReference type="GO" id="GO:0008574">
    <property type="term" value="F:plus-end-directed microtubule motor activity"/>
    <property type="evidence" value="ECO:0007669"/>
    <property type="project" value="TreeGrafter"/>
</dbReference>
<dbReference type="Pfam" id="PF00225">
    <property type="entry name" value="Kinesin"/>
    <property type="match status" value="1"/>
</dbReference>
<comment type="similarity">
    <text evidence="10">Belongs to the TRAFAC class myosin-kinesin ATPase superfamily. Kinesin family.</text>
</comment>
<keyword evidence="9" id="KW-0206">Cytoskeleton</keyword>
<keyword evidence="7 11" id="KW-0175">Coiled coil</keyword>
<dbReference type="GO" id="GO:0007018">
    <property type="term" value="P:microtubule-based movement"/>
    <property type="evidence" value="ECO:0007669"/>
    <property type="project" value="InterPro"/>
</dbReference>
<feature type="binding site" evidence="10">
    <location>
        <begin position="183"/>
        <end position="190"/>
    </location>
    <ligand>
        <name>ATP</name>
        <dbReference type="ChEBI" id="CHEBI:30616"/>
    </ligand>
</feature>
<evidence type="ECO:0000256" key="9">
    <source>
        <dbReference type="ARBA" id="ARBA00023212"/>
    </source>
</evidence>
<evidence type="ECO:0000256" key="11">
    <source>
        <dbReference type="SAM" id="Coils"/>
    </source>
</evidence>
<evidence type="ECO:0000256" key="1">
    <source>
        <dbReference type="ARBA" id="ARBA00004186"/>
    </source>
</evidence>
<reference evidence="14 15" key="1">
    <citation type="journal article" date="2019" name="PLoS Pathog.">
        <title>Genome sequence of the bovine parasite Schistosoma bovis Tanzania.</title>
        <authorList>
            <person name="Oey H."/>
            <person name="Zakrzewski M."/>
            <person name="Gobert G."/>
            <person name="Gravermann K."/>
            <person name="Stoye J."/>
            <person name="Jones M."/>
            <person name="Mcmanus D."/>
            <person name="Krause L."/>
        </authorList>
    </citation>
    <scope>NUCLEOTIDE SEQUENCE [LARGE SCALE GENOMIC DNA]</scope>
    <source>
        <strain evidence="14 15">TAN1997</strain>
    </source>
</reference>
<dbReference type="PROSITE" id="PS00411">
    <property type="entry name" value="KINESIN_MOTOR_1"/>
    <property type="match status" value="1"/>
</dbReference>
<keyword evidence="2" id="KW-0963">Cytoplasm</keyword>
<dbReference type="SUPFAM" id="SSF52540">
    <property type="entry name" value="P-loop containing nucleoside triphosphate hydrolases"/>
    <property type="match status" value="1"/>
</dbReference>
<feature type="region of interest" description="Disordered" evidence="12">
    <location>
        <begin position="1045"/>
        <end position="1123"/>
    </location>
</feature>
<dbReference type="GO" id="GO:0051231">
    <property type="term" value="P:spindle elongation"/>
    <property type="evidence" value="ECO:0007669"/>
    <property type="project" value="TreeGrafter"/>
</dbReference>
<dbReference type="InterPro" id="IPR001752">
    <property type="entry name" value="Kinesin_motor_dom"/>
</dbReference>
<dbReference type="InterPro" id="IPR019821">
    <property type="entry name" value="Kinesin_motor_CS"/>
</dbReference>
<dbReference type="InterPro" id="IPR047149">
    <property type="entry name" value="KIF11-like"/>
</dbReference>
<feature type="region of interest" description="Disordered" evidence="12">
    <location>
        <begin position="549"/>
        <end position="569"/>
    </location>
</feature>
<dbReference type="GO" id="GO:0005876">
    <property type="term" value="C:spindle microtubule"/>
    <property type="evidence" value="ECO:0007669"/>
    <property type="project" value="TreeGrafter"/>
</dbReference>
<evidence type="ECO:0000256" key="4">
    <source>
        <dbReference type="ARBA" id="ARBA00022701"/>
    </source>
</evidence>
<feature type="compositionally biased region" description="Basic residues" evidence="12">
    <location>
        <begin position="1105"/>
        <end position="1114"/>
    </location>
</feature>
<name>A0A430QGH4_SCHBO</name>
<dbReference type="EMBL" id="QMKO01001761">
    <property type="protein sequence ID" value="RTG86779.1"/>
    <property type="molecule type" value="Genomic_DNA"/>
</dbReference>
<feature type="region of interest" description="Disordered" evidence="12">
    <location>
        <begin position="1003"/>
        <end position="1027"/>
    </location>
</feature>
<evidence type="ECO:0000313" key="15">
    <source>
        <dbReference type="Proteomes" id="UP000290809"/>
    </source>
</evidence>
<feature type="compositionally biased region" description="Acidic residues" evidence="12">
    <location>
        <begin position="1057"/>
        <end position="1069"/>
    </location>
</feature>
<keyword evidence="4" id="KW-0493">Microtubule</keyword>
<dbReference type="PRINTS" id="PR00380">
    <property type="entry name" value="KINESINHEAVY"/>
</dbReference>
<comment type="caution">
    <text evidence="10">Lacks conserved residue(s) required for the propagation of feature annotation.</text>
</comment>
<organism evidence="14 15">
    <name type="scientific">Schistosoma bovis</name>
    <name type="common">Blood fluke</name>
    <dbReference type="NCBI Taxonomy" id="6184"/>
    <lineage>
        <taxon>Eukaryota</taxon>
        <taxon>Metazoa</taxon>
        <taxon>Spiralia</taxon>
        <taxon>Lophotrochozoa</taxon>
        <taxon>Platyhelminthes</taxon>
        <taxon>Trematoda</taxon>
        <taxon>Digenea</taxon>
        <taxon>Strigeidida</taxon>
        <taxon>Schistosomatoidea</taxon>
        <taxon>Schistosomatidae</taxon>
        <taxon>Schistosoma</taxon>
    </lineage>
</organism>
<evidence type="ECO:0000256" key="6">
    <source>
        <dbReference type="ARBA" id="ARBA00022840"/>
    </source>
</evidence>
<keyword evidence="3" id="KW-0597">Phosphoprotein</keyword>
<feature type="compositionally biased region" description="Basic and acidic residues" evidence="12">
    <location>
        <begin position="1093"/>
        <end position="1104"/>
    </location>
</feature>
<dbReference type="GO" id="GO:0008017">
    <property type="term" value="F:microtubule binding"/>
    <property type="evidence" value="ECO:0007669"/>
    <property type="project" value="InterPro"/>
</dbReference>
<evidence type="ECO:0000256" key="5">
    <source>
        <dbReference type="ARBA" id="ARBA00022741"/>
    </source>
</evidence>
<evidence type="ECO:0000256" key="3">
    <source>
        <dbReference type="ARBA" id="ARBA00022553"/>
    </source>
</evidence>
<protein>
    <submittedName>
        <fullName evidence="14">Kinesin family member 20</fullName>
    </submittedName>
</protein>
<gene>
    <name evidence="14" type="ORF">DC041_0008206</name>
</gene>
<feature type="coiled-coil region" evidence="11">
    <location>
        <begin position="820"/>
        <end position="897"/>
    </location>
</feature>